<dbReference type="InterPro" id="IPR029069">
    <property type="entry name" value="HotDog_dom_sf"/>
</dbReference>
<comment type="similarity">
    <text evidence="1">Belongs to the 4-hydroxybenzoyl-CoA thioesterase family.</text>
</comment>
<dbReference type="SUPFAM" id="SSF54637">
    <property type="entry name" value="Thioesterase/thiol ester dehydrase-isomerase"/>
    <property type="match status" value="1"/>
</dbReference>
<reference evidence="3 4" key="1">
    <citation type="submission" date="2019-03" db="EMBL/GenBank/DDBJ databases">
        <title>Genomic Encyclopedia of Archaeal and Bacterial Type Strains, Phase II (KMG-II): from individual species to whole genera.</title>
        <authorList>
            <person name="Goeker M."/>
        </authorList>
    </citation>
    <scope>NUCLEOTIDE SEQUENCE [LARGE SCALE GENOMIC DNA]</scope>
    <source>
        <strain evidence="3 4">DSM 28135</strain>
    </source>
</reference>
<dbReference type="PANTHER" id="PTHR31793:SF27">
    <property type="entry name" value="NOVEL THIOESTERASE SUPERFAMILY DOMAIN AND SAPOSIN A-TYPE DOMAIN CONTAINING PROTEIN (0610012H03RIK)"/>
    <property type="match status" value="1"/>
</dbReference>
<dbReference type="PIRSF" id="PIRSF003230">
    <property type="entry name" value="YbgC"/>
    <property type="match status" value="1"/>
</dbReference>
<dbReference type="GO" id="GO:0047617">
    <property type="term" value="F:fatty acyl-CoA hydrolase activity"/>
    <property type="evidence" value="ECO:0007669"/>
    <property type="project" value="TreeGrafter"/>
</dbReference>
<organism evidence="3 4">
    <name type="scientific">Gelidibacter sediminis</name>
    <dbReference type="NCBI Taxonomy" id="1608710"/>
    <lineage>
        <taxon>Bacteria</taxon>
        <taxon>Pseudomonadati</taxon>
        <taxon>Bacteroidota</taxon>
        <taxon>Flavobacteriia</taxon>
        <taxon>Flavobacteriales</taxon>
        <taxon>Flavobacteriaceae</taxon>
        <taxon>Gelidibacter</taxon>
    </lineage>
</organism>
<accession>A0A4R7Q9K9</accession>
<name>A0A4R7Q9K9_9FLAO</name>
<comment type="caution">
    <text evidence="3">The sequence shown here is derived from an EMBL/GenBank/DDBJ whole genome shotgun (WGS) entry which is preliminary data.</text>
</comment>
<dbReference type="PANTHER" id="PTHR31793">
    <property type="entry name" value="4-HYDROXYBENZOYL-COA THIOESTERASE FAMILY MEMBER"/>
    <property type="match status" value="1"/>
</dbReference>
<dbReference type="Pfam" id="PF13279">
    <property type="entry name" value="4HBT_2"/>
    <property type="match status" value="1"/>
</dbReference>
<dbReference type="CDD" id="cd00586">
    <property type="entry name" value="4HBT"/>
    <property type="match status" value="1"/>
</dbReference>
<dbReference type="Proteomes" id="UP000294689">
    <property type="component" value="Unassembled WGS sequence"/>
</dbReference>
<gene>
    <name evidence="3" type="ORF">BXY82_0852</name>
</gene>
<evidence type="ECO:0000313" key="3">
    <source>
        <dbReference type="EMBL" id="TDU43440.1"/>
    </source>
</evidence>
<dbReference type="OrthoDB" id="9800856at2"/>
<keyword evidence="2 3" id="KW-0378">Hydrolase</keyword>
<sequence>MKKSEKEENSSLKISHQIRVRFSEVDSLNIVWHGHYIKYFEEGREAFGRAFELTYLDAKTHGYATPIVKTVLKHHLPLRYGEVATVETTYVNSRAAKLMFSYSITNEKGKIVCTGKTTQVFTNFEANDMALNLPEFYRNWKEKHGLLHD</sequence>
<dbReference type="EMBL" id="SOBW01000007">
    <property type="protein sequence ID" value="TDU43440.1"/>
    <property type="molecule type" value="Genomic_DNA"/>
</dbReference>
<evidence type="ECO:0000313" key="4">
    <source>
        <dbReference type="Proteomes" id="UP000294689"/>
    </source>
</evidence>
<proteinExistence type="inferred from homology"/>
<dbReference type="RefSeq" id="WP_133756897.1">
    <property type="nucleotide sequence ID" value="NZ_SOBW01000007.1"/>
</dbReference>
<dbReference type="InterPro" id="IPR006684">
    <property type="entry name" value="YbgC/YbaW"/>
</dbReference>
<evidence type="ECO:0000256" key="2">
    <source>
        <dbReference type="ARBA" id="ARBA00022801"/>
    </source>
</evidence>
<dbReference type="AlphaFoldDB" id="A0A4R7Q9K9"/>
<dbReference type="Gene3D" id="3.10.129.10">
    <property type="entry name" value="Hotdog Thioesterase"/>
    <property type="match status" value="1"/>
</dbReference>
<keyword evidence="4" id="KW-1185">Reference proteome</keyword>
<protein>
    <submittedName>
        <fullName evidence="3">Acyl-CoA thioester hydrolase</fullName>
    </submittedName>
</protein>
<dbReference type="InterPro" id="IPR050563">
    <property type="entry name" value="4-hydroxybenzoyl-CoA_TE"/>
</dbReference>
<evidence type="ECO:0000256" key="1">
    <source>
        <dbReference type="ARBA" id="ARBA00005953"/>
    </source>
</evidence>